<sequence>MTKSINTNMTQTETHQSTQQKRQFYRAKSIQFPTHNHEKYYQFKGAGLHKAGTTRQSSPTSHRSCNWQCQPTLTGRTQTSYYQQMKTGPCHNQPQHQSTLFIYPKPINTPTRNSQNHRYPNNLGLNYETLK</sequence>
<reference evidence="2" key="1">
    <citation type="submission" date="2018-02" db="EMBL/GenBank/DDBJ databases">
        <title>Rhizophora mucronata_Transcriptome.</title>
        <authorList>
            <person name="Meera S.P."/>
            <person name="Sreeshan A."/>
            <person name="Augustine A."/>
        </authorList>
    </citation>
    <scope>NUCLEOTIDE SEQUENCE</scope>
    <source>
        <tissue evidence="2">Leaf</tissue>
    </source>
</reference>
<protein>
    <submittedName>
        <fullName evidence="2">Uncharacterized protein</fullName>
    </submittedName>
</protein>
<evidence type="ECO:0000313" key="2">
    <source>
        <dbReference type="EMBL" id="MBX42865.1"/>
    </source>
</evidence>
<evidence type="ECO:0000256" key="1">
    <source>
        <dbReference type="SAM" id="MobiDB-lite"/>
    </source>
</evidence>
<name>A0A2P2NK95_RHIMU</name>
<feature type="region of interest" description="Disordered" evidence="1">
    <location>
        <begin position="1"/>
        <end position="22"/>
    </location>
</feature>
<accession>A0A2P2NK95</accession>
<organism evidence="2">
    <name type="scientific">Rhizophora mucronata</name>
    <name type="common">Asiatic mangrove</name>
    <dbReference type="NCBI Taxonomy" id="61149"/>
    <lineage>
        <taxon>Eukaryota</taxon>
        <taxon>Viridiplantae</taxon>
        <taxon>Streptophyta</taxon>
        <taxon>Embryophyta</taxon>
        <taxon>Tracheophyta</taxon>
        <taxon>Spermatophyta</taxon>
        <taxon>Magnoliopsida</taxon>
        <taxon>eudicotyledons</taxon>
        <taxon>Gunneridae</taxon>
        <taxon>Pentapetalae</taxon>
        <taxon>rosids</taxon>
        <taxon>fabids</taxon>
        <taxon>Malpighiales</taxon>
        <taxon>Rhizophoraceae</taxon>
        <taxon>Rhizophora</taxon>
    </lineage>
</organism>
<proteinExistence type="predicted"/>
<dbReference type="AlphaFoldDB" id="A0A2P2NK95"/>
<dbReference type="EMBL" id="GGEC01062381">
    <property type="protein sequence ID" value="MBX42865.1"/>
    <property type="molecule type" value="Transcribed_RNA"/>
</dbReference>